<dbReference type="Gene3D" id="2.40.50.140">
    <property type="entry name" value="Nucleic acid-binding proteins"/>
    <property type="match status" value="1"/>
</dbReference>
<dbReference type="SUPFAM" id="SSF46955">
    <property type="entry name" value="Putative DNA-binding domain"/>
    <property type="match status" value="1"/>
</dbReference>
<dbReference type="Pfam" id="PF01588">
    <property type="entry name" value="tRNA_bind"/>
    <property type="match status" value="1"/>
</dbReference>
<dbReference type="PROSITE" id="PS50886">
    <property type="entry name" value="TRBD"/>
    <property type="match status" value="1"/>
</dbReference>
<dbReference type="Pfam" id="PF03483">
    <property type="entry name" value="B3_4"/>
    <property type="match status" value="1"/>
</dbReference>
<evidence type="ECO:0000256" key="14">
    <source>
        <dbReference type="ARBA" id="ARBA00022884"/>
    </source>
</evidence>
<evidence type="ECO:0000256" key="10">
    <source>
        <dbReference type="ARBA" id="ARBA00022723"/>
    </source>
</evidence>
<dbReference type="InterPro" id="IPR045864">
    <property type="entry name" value="aa-tRNA-synth_II/BPL/LPL"/>
</dbReference>
<dbReference type="InterPro" id="IPR009061">
    <property type="entry name" value="DNA-bd_dom_put_sf"/>
</dbReference>
<dbReference type="Gene3D" id="3.50.40.10">
    <property type="entry name" value="Phenylalanyl-trna Synthetase, Chain B, domain 3"/>
    <property type="match status" value="1"/>
</dbReference>
<dbReference type="InterPro" id="IPR045060">
    <property type="entry name" value="Phe-tRNA-ligase_IIc_bsu"/>
</dbReference>
<evidence type="ECO:0000256" key="3">
    <source>
        <dbReference type="ARBA" id="ARBA00008653"/>
    </source>
</evidence>
<keyword evidence="9 22" id="KW-0436">Ligase</keyword>
<keyword evidence="14" id="KW-0694">RNA-binding</keyword>
<keyword evidence="8" id="KW-0820">tRNA-binding</keyword>
<dbReference type="InterPro" id="IPR041616">
    <property type="entry name" value="PheRS_beta_core"/>
</dbReference>
<keyword evidence="12" id="KW-0067">ATP-binding</keyword>
<dbReference type="InterPro" id="IPR005146">
    <property type="entry name" value="B3/B4_tRNA-bd"/>
</dbReference>
<dbReference type="SMART" id="SM00873">
    <property type="entry name" value="B3_4"/>
    <property type="match status" value="1"/>
</dbReference>
<keyword evidence="16 22" id="KW-0030">Aminoacyl-tRNA synthetase</keyword>
<evidence type="ECO:0000313" key="22">
    <source>
        <dbReference type="EMBL" id="VAW17456.1"/>
    </source>
</evidence>
<evidence type="ECO:0000256" key="6">
    <source>
        <dbReference type="ARBA" id="ARBA00017032"/>
    </source>
</evidence>
<evidence type="ECO:0000256" key="9">
    <source>
        <dbReference type="ARBA" id="ARBA00022598"/>
    </source>
</evidence>
<evidence type="ECO:0000256" key="18">
    <source>
        <dbReference type="ARBA" id="ARBA00049255"/>
    </source>
</evidence>
<comment type="catalytic activity">
    <reaction evidence="18">
        <text>tRNA(Phe) + L-phenylalanine + ATP = L-phenylalanyl-tRNA(Phe) + AMP + diphosphate + H(+)</text>
        <dbReference type="Rhea" id="RHEA:19413"/>
        <dbReference type="Rhea" id="RHEA-COMP:9668"/>
        <dbReference type="Rhea" id="RHEA-COMP:9699"/>
        <dbReference type="ChEBI" id="CHEBI:15378"/>
        <dbReference type="ChEBI" id="CHEBI:30616"/>
        <dbReference type="ChEBI" id="CHEBI:33019"/>
        <dbReference type="ChEBI" id="CHEBI:58095"/>
        <dbReference type="ChEBI" id="CHEBI:78442"/>
        <dbReference type="ChEBI" id="CHEBI:78531"/>
        <dbReference type="ChEBI" id="CHEBI:456215"/>
        <dbReference type="EC" id="6.1.1.20"/>
    </reaction>
</comment>
<dbReference type="GO" id="GO:0005524">
    <property type="term" value="F:ATP binding"/>
    <property type="evidence" value="ECO:0007669"/>
    <property type="project" value="UniProtKB-KW"/>
</dbReference>
<protein>
    <recommendedName>
        <fullName evidence="6">Phenylalanine--tRNA ligase beta subunit</fullName>
        <ecNumber evidence="5">6.1.1.20</ecNumber>
    </recommendedName>
    <alternativeName>
        <fullName evidence="17">Phenylalanyl-tRNA synthetase beta subunit</fullName>
    </alternativeName>
</protein>
<name>A0A3B0UD40_9ZZZZ</name>
<keyword evidence="11" id="KW-0547">Nucleotide-binding</keyword>
<evidence type="ECO:0000259" key="21">
    <source>
        <dbReference type="PROSITE" id="PS51483"/>
    </source>
</evidence>
<evidence type="ECO:0000259" key="20">
    <source>
        <dbReference type="PROSITE" id="PS50886"/>
    </source>
</evidence>
<dbReference type="GO" id="GO:0009328">
    <property type="term" value="C:phenylalanine-tRNA ligase complex"/>
    <property type="evidence" value="ECO:0007669"/>
    <property type="project" value="TreeGrafter"/>
</dbReference>
<comment type="cofactor">
    <cofactor evidence="1">
        <name>Mg(2+)</name>
        <dbReference type="ChEBI" id="CHEBI:18420"/>
    </cofactor>
</comment>
<dbReference type="InterPro" id="IPR020825">
    <property type="entry name" value="Phe-tRNA_synthase-like_B3/B4"/>
</dbReference>
<evidence type="ECO:0000256" key="16">
    <source>
        <dbReference type="ARBA" id="ARBA00023146"/>
    </source>
</evidence>
<dbReference type="CDD" id="cd02796">
    <property type="entry name" value="tRNA_bind_bactPheRS"/>
    <property type="match status" value="1"/>
</dbReference>
<evidence type="ECO:0000256" key="19">
    <source>
        <dbReference type="SAM" id="MobiDB-lite"/>
    </source>
</evidence>
<evidence type="ECO:0000256" key="15">
    <source>
        <dbReference type="ARBA" id="ARBA00022917"/>
    </source>
</evidence>
<evidence type="ECO:0000256" key="8">
    <source>
        <dbReference type="ARBA" id="ARBA00022555"/>
    </source>
</evidence>
<gene>
    <name evidence="22" type="ORF">MNBD_ALPHA11-30</name>
</gene>
<feature type="non-terminal residue" evidence="22">
    <location>
        <position position="559"/>
    </location>
</feature>
<dbReference type="Gene3D" id="3.30.930.10">
    <property type="entry name" value="Bira Bifunctional Protein, Domain 2"/>
    <property type="match status" value="1"/>
</dbReference>
<dbReference type="GO" id="GO:0000049">
    <property type="term" value="F:tRNA binding"/>
    <property type="evidence" value="ECO:0007669"/>
    <property type="project" value="UniProtKB-KW"/>
</dbReference>
<keyword evidence="15" id="KW-0648">Protein biosynthesis</keyword>
<comment type="similarity">
    <text evidence="3">Belongs to the phenylalanyl-tRNA synthetase beta subunit family. Type 1 subfamily.</text>
</comment>
<evidence type="ECO:0000256" key="7">
    <source>
        <dbReference type="ARBA" id="ARBA00022490"/>
    </source>
</evidence>
<dbReference type="GO" id="GO:0006432">
    <property type="term" value="P:phenylalanyl-tRNA aminoacylation"/>
    <property type="evidence" value="ECO:0007669"/>
    <property type="project" value="InterPro"/>
</dbReference>
<evidence type="ECO:0000256" key="1">
    <source>
        <dbReference type="ARBA" id="ARBA00001946"/>
    </source>
</evidence>
<keyword evidence="13" id="KW-0460">Magnesium</keyword>
<dbReference type="FunFam" id="2.40.50.140:FF:000045">
    <property type="entry name" value="Phenylalanine--tRNA ligase beta subunit"/>
    <property type="match status" value="1"/>
</dbReference>
<dbReference type="Pfam" id="PF17759">
    <property type="entry name" value="tRNA_synthFbeta"/>
    <property type="match status" value="1"/>
</dbReference>
<evidence type="ECO:0000256" key="13">
    <source>
        <dbReference type="ARBA" id="ARBA00022842"/>
    </source>
</evidence>
<dbReference type="InterPro" id="IPR033714">
    <property type="entry name" value="tRNA_bind_bactPheRS"/>
</dbReference>
<dbReference type="AlphaFoldDB" id="A0A3B0UD40"/>
<dbReference type="Gene3D" id="3.30.56.10">
    <property type="match status" value="2"/>
</dbReference>
<comment type="subunit">
    <text evidence="4">Tetramer of two alpha and two beta subunits.</text>
</comment>
<comment type="subcellular location">
    <subcellularLocation>
        <location evidence="2">Cytoplasm</location>
    </subcellularLocation>
</comment>
<dbReference type="PROSITE" id="PS51483">
    <property type="entry name" value="B5"/>
    <property type="match status" value="1"/>
</dbReference>
<dbReference type="SUPFAM" id="SSF56037">
    <property type="entry name" value="PheT/TilS domain"/>
    <property type="match status" value="1"/>
</dbReference>
<evidence type="ECO:0000256" key="17">
    <source>
        <dbReference type="ARBA" id="ARBA00033189"/>
    </source>
</evidence>
<evidence type="ECO:0000256" key="2">
    <source>
        <dbReference type="ARBA" id="ARBA00004496"/>
    </source>
</evidence>
<keyword evidence="10" id="KW-0479">Metal-binding</keyword>
<evidence type="ECO:0000256" key="12">
    <source>
        <dbReference type="ARBA" id="ARBA00022840"/>
    </source>
</evidence>
<dbReference type="EC" id="6.1.1.20" evidence="5"/>
<dbReference type="PANTHER" id="PTHR10947">
    <property type="entry name" value="PHENYLALANYL-TRNA SYNTHETASE BETA CHAIN AND LEUCINE-RICH REPEAT-CONTAINING PROTEIN 47"/>
    <property type="match status" value="1"/>
</dbReference>
<dbReference type="PANTHER" id="PTHR10947:SF0">
    <property type="entry name" value="PHENYLALANINE--TRNA LIGASE BETA SUBUNIT"/>
    <property type="match status" value="1"/>
</dbReference>
<reference evidence="22" key="1">
    <citation type="submission" date="2018-06" db="EMBL/GenBank/DDBJ databases">
        <authorList>
            <person name="Zhirakovskaya E."/>
        </authorList>
    </citation>
    <scope>NUCLEOTIDE SEQUENCE</scope>
</reference>
<feature type="region of interest" description="Disordered" evidence="19">
    <location>
        <begin position="191"/>
        <end position="211"/>
    </location>
</feature>
<organism evidence="22">
    <name type="scientific">hydrothermal vent metagenome</name>
    <dbReference type="NCBI Taxonomy" id="652676"/>
    <lineage>
        <taxon>unclassified sequences</taxon>
        <taxon>metagenomes</taxon>
        <taxon>ecological metagenomes</taxon>
    </lineage>
</organism>
<keyword evidence="7" id="KW-0963">Cytoplasm</keyword>
<dbReference type="InterPro" id="IPR005147">
    <property type="entry name" value="tRNA_synthase_B5-dom"/>
</dbReference>
<feature type="domain" description="TRNA-binding" evidence="20">
    <location>
        <begin position="39"/>
        <end position="149"/>
    </location>
</feature>
<accession>A0A3B0UD40</accession>
<dbReference type="NCBIfam" id="NF045760">
    <property type="entry name" value="YtpR"/>
    <property type="match status" value="1"/>
</dbReference>
<dbReference type="SUPFAM" id="SSF50249">
    <property type="entry name" value="Nucleic acid-binding proteins"/>
    <property type="match status" value="1"/>
</dbReference>
<sequence>MKFTIEWLKDHLDTDASVEQIVDTLTMTGTEVETVEDSSKKLADFIVCEVISAEKHPNADRLRVCMVNTGSGDPVKVVCGAPNAKTGMKGVFAAAGTYIPGTDFVLQKGKIRGEESNGMLCSERELLISDEHDGIIELPSDAPVGQKYVDYANINDVLIEVEITPNRGDCVGIFGIARELAAAGIGTIKENTIKPSPSSGPSPISPLEQKFSPDEPKTIRKFAARVFKNIKNGPSPDWMQKRLLDVGLRPINSIVDITNFISLGWGRPLHAYDMDKLTGAPYLRNAKQGEEFLALDGKLHKLDDTMCVIADESGAICLGGIMGGQATGVTNETSSVLLECASWDPLLIAKTGRKTGIVSDARYRLERSVDPALTISSMERATAMILEICGGEVYETAISGEDEAPEIVIDFPLSEVKRLTGLTIGDAEIKAALTLLGFWVSGPAKVVKVAVPSWRTDIAIKADLVEEVMRIVGVDRVPVEPLPALSGVAQKILTPIQNRRRIARRTLAANGMHEALTWSFISKKQALMFGGGSNELALANPISAELSDMRPSLLPGLLA</sequence>
<dbReference type="EMBL" id="UOEQ01000138">
    <property type="protein sequence ID" value="VAW17456.1"/>
    <property type="molecule type" value="Genomic_DNA"/>
</dbReference>
<dbReference type="GO" id="GO:0004826">
    <property type="term" value="F:phenylalanine-tRNA ligase activity"/>
    <property type="evidence" value="ECO:0007669"/>
    <property type="project" value="UniProtKB-EC"/>
</dbReference>
<proteinExistence type="inferred from homology"/>
<feature type="domain" description="B5" evidence="21">
    <location>
        <begin position="404"/>
        <end position="479"/>
    </location>
</feature>
<dbReference type="InterPro" id="IPR012340">
    <property type="entry name" value="NA-bd_OB-fold"/>
</dbReference>
<evidence type="ECO:0000256" key="4">
    <source>
        <dbReference type="ARBA" id="ARBA00011209"/>
    </source>
</evidence>
<dbReference type="SUPFAM" id="SSF55681">
    <property type="entry name" value="Class II aaRS and biotin synthetases"/>
    <property type="match status" value="1"/>
</dbReference>
<dbReference type="InterPro" id="IPR002547">
    <property type="entry name" value="tRNA-bd_dom"/>
</dbReference>
<dbReference type="InterPro" id="IPR004532">
    <property type="entry name" value="Phe-tRNA-ligase_IIc_bsu_bact"/>
</dbReference>
<dbReference type="SMART" id="SM00874">
    <property type="entry name" value="B5"/>
    <property type="match status" value="1"/>
</dbReference>
<dbReference type="NCBIfam" id="TIGR00472">
    <property type="entry name" value="pheT_bact"/>
    <property type="match status" value="1"/>
</dbReference>
<evidence type="ECO:0000256" key="5">
    <source>
        <dbReference type="ARBA" id="ARBA00012814"/>
    </source>
</evidence>
<dbReference type="GO" id="GO:0000287">
    <property type="term" value="F:magnesium ion binding"/>
    <property type="evidence" value="ECO:0007669"/>
    <property type="project" value="InterPro"/>
</dbReference>
<evidence type="ECO:0000256" key="11">
    <source>
        <dbReference type="ARBA" id="ARBA00022741"/>
    </source>
</evidence>
<dbReference type="Pfam" id="PF03484">
    <property type="entry name" value="B5"/>
    <property type="match status" value="1"/>
</dbReference>